<keyword evidence="3" id="KW-1185">Reference proteome</keyword>
<keyword evidence="1" id="KW-0472">Membrane</keyword>
<evidence type="ECO:0000313" key="2">
    <source>
        <dbReference type="EMBL" id="CAH1405963.1"/>
    </source>
</evidence>
<organism evidence="2 3">
    <name type="scientific">Nezara viridula</name>
    <name type="common">Southern green stink bug</name>
    <name type="synonym">Cimex viridulus</name>
    <dbReference type="NCBI Taxonomy" id="85310"/>
    <lineage>
        <taxon>Eukaryota</taxon>
        <taxon>Metazoa</taxon>
        <taxon>Ecdysozoa</taxon>
        <taxon>Arthropoda</taxon>
        <taxon>Hexapoda</taxon>
        <taxon>Insecta</taxon>
        <taxon>Pterygota</taxon>
        <taxon>Neoptera</taxon>
        <taxon>Paraneoptera</taxon>
        <taxon>Hemiptera</taxon>
        <taxon>Heteroptera</taxon>
        <taxon>Panheteroptera</taxon>
        <taxon>Pentatomomorpha</taxon>
        <taxon>Pentatomoidea</taxon>
        <taxon>Pentatomidae</taxon>
        <taxon>Pentatominae</taxon>
        <taxon>Nezara</taxon>
    </lineage>
</organism>
<dbReference type="EMBL" id="OV725082">
    <property type="protein sequence ID" value="CAH1405963.1"/>
    <property type="molecule type" value="Genomic_DNA"/>
</dbReference>
<evidence type="ECO:0000313" key="3">
    <source>
        <dbReference type="Proteomes" id="UP001152798"/>
    </source>
</evidence>
<keyword evidence="1" id="KW-1133">Transmembrane helix</keyword>
<feature type="transmembrane region" description="Helical" evidence="1">
    <location>
        <begin position="6"/>
        <end position="23"/>
    </location>
</feature>
<name>A0A9P0HPV9_NEZVI</name>
<gene>
    <name evidence="2" type="ORF">NEZAVI_LOCUS14015</name>
</gene>
<proteinExistence type="predicted"/>
<evidence type="ECO:0000256" key="1">
    <source>
        <dbReference type="SAM" id="Phobius"/>
    </source>
</evidence>
<dbReference type="Proteomes" id="UP001152798">
    <property type="component" value="Chromosome 6"/>
</dbReference>
<protein>
    <submittedName>
        <fullName evidence="2">Uncharacterized protein</fullName>
    </submittedName>
</protein>
<sequence>MDMSFSHGITLWVYLFVTFFKSIST</sequence>
<reference evidence="2" key="1">
    <citation type="submission" date="2022-01" db="EMBL/GenBank/DDBJ databases">
        <authorList>
            <person name="King R."/>
        </authorList>
    </citation>
    <scope>NUCLEOTIDE SEQUENCE</scope>
</reference>
<accession>A0A9P0HPV9</accession>
<keyword evidence="1" id="KW-0812">Transmembrane</keyword>
<dbReference type="AlphaFoldDB" id="A0A9P0HPV9"/>